<evidence type="ECO:0000313" key="2">
    <source>
        <dbReference type="EMBL" id="MCE2056247.1"/>
    </source>
</evidence>
<name>A0ABS8W2M7_DATST</name>
<sequence>RYCLSIEINLRCFNSDFLLQALGVRRRSRSYCGTLRLLLLPMGMSFLLCTLLGAVACPEFPTKVGLSTSTTSS</sequence>
<dbReference type="Proteomes" id="UP000823775">
    <property type="component" value="Unassembled WGS sequence"/>
</dbReference>
<feature type="non-terminal residue" evidence="2">
    <location>
        <position position="1"/>
    </location>
</feature>
<protein>
    <submittedName>
        <fullName evidence="2">Uncharacterized protein</fullName>
    </submittedName>
</protein>
<gene>
    <name evidence="2" type="ORF">HAX54_044345</name>
</gene>
<organism evidence="2 3">
    <name type="scientific">Datura stramonium</name>
    <name type="common">Jimsonweed</name>
    <name type="synonym">Common thornapple</name>
    <dbReference type="NCBI Taxonomy" id="4076"/>
    <lineage>
        <taxon>Eukaryota</taxon>
        <taxon>Viridiplantae</taxon>
        <taxon>Streptophyta</taxon>
        <taxon>Embryophyta</taxon>
        <taxon>Tracheophyta</taxon>
        <taxon>Spermatophyta</taxon>
        <taxon>Magnoliopsida</taxon>
        <taxon>eudicotyledons</taxon>
        <taxon>Gunneridae</taxon>
        <taxon>Pentapetalae</taxon>
        <taxon>asterids</taxon>
        <taxon>lamiids</taxon>
        <taxon>Solanales</taxon>
        <taxon>Solanaceae</taxon>
        <taxon>Solanoideae</taxon>
        <taxon>Datureae</taxon>
        <taxon>Datura</taxon>
    </lineage>
</organism>
<keyword evidence="3" id="KW-1185">Reference proteome</keyword>
<proteinExistence type="predicted"/>
<evidence type="ECO:0000256" key="1">
    <source>
        <dbReference type="SAM" id="Phobius"/>
    </source>
</evidence>
<keyword evidence="1" id="KW-1133">Transmembrane helix</keyword>
<keyword evidence="1" id="KW-0472">Membrane</keyword>
<evidence type="ECO:0000313" key="3">
    <source>
        <dbReference type="Proteomes" id="UP000823775"/>
    </source>
</evidence>
<keyword evidence="1" id="KW-0812">Transmembrane</keyword>
<reference evidence="2 3" key="1">
    <citation type="journal article" date="2021" name="BMC Genomics">
        <title>Datura genome reveals duplications of psychoactive alkaloid biosynthetic genes and high mutation rate following tissue culture.</title>
        <authorList>
            <person name="Rajewski A."/>
            <person name="Carter-House D."/>
            <person name="Stajich J."/>
            <person name="Litt A."/>
        </authorList>
    </citation>
    <scope>NUCLEOTIDE SEQUENCE [LARGE SCALE GENOMIC DNA]</scope>
    <source>
        <strain evidence="2">AR-01</strain>
    </source>
</reference>
<accession>A0ABS8W2M7</accession>
<comment type="caution">
    <text evidence="2">The sequence shown here is derived from an EMBL/GenBank/DDBJ whole genome shotgun (WGS) entry which is preliminary data.</text>
</comment>
<feature type="transmembrane region" description="Helical" evidence="1">
    <location>
        <begin position="35"/>
        <end position="56"/>
    </location>
</feature>
<dbReference type="EMBL" id="JACEIK010006754">
    <property type="protein sequence ID" value="MCE2056247.1"/>
    <property type="molecule type" value="Genomic_DNA"/>
</dbReference>